<gene>
    <name evidence="5" type="ORF">PENSUB_3211</name>
</gene>
<dbReference type="InterPro" id="IPR014746">
    <property type="entry name" value="Gln_synth/guanido_kin_cat_dom"/>
</dbReference>
<comment type="caution">
    <text evidence="5">The sequence shown here is derived from an EMBL/GenBank/DDBJ whole genome shotgun (WGS) entry which is preliminary data.</text>
</comment>
<dbReference type="STRING" id="1316194.A0A1Q5UFE4"/>
<organism evidence="5 6">
    <name type="scientific">Penicillium subrubescens</name>
    <dbReference type="NCBI Taxonomy" id="1316194"/>
    <lineage>
        <taxon>Eukaryota</taxon>
        <taxon>Fungi</taxon>
        <taxon>Dikarya</taxon>
        <taxon>Ascomycota</taxon>
        <taxon>Pezizomycotina</taxon>
        <taxon>Eurotiomycetes</taxon>
        <taxon>Eurotiomycetidae</taxon>
        <taxon>Eurotiales</taxon>
        <taxon>Aspergillaceae</taxon>
        <taxon>Penicillium</taxon>
    </lineage>
</organism>
<dbReference type="SMART" id="SM01230">
    <property type="entry name" value="Gln-synt_C"/>
    <property type="match status" value="1"/>
</dbReference>
<dbReference type="PANTHER" id="PTHR43785:SF2">
    <property type="entry name" value="TYPE-1 GLUTAMINE SYNTHETASE 1"/>
    <property type="match status" value="1"/>
</dbReference>
<feature type="domain" description="GS catalytic" evidence="4">
    <location>
        <begin position="133"/>
        <end position="456"/>
    </location>
</feature>
<dbReference type="Gene3D" id="3.30.590.10">
    <property type="entry name" value="Glutamine synthetase/guanido kinase, catalytic domain"/>
    <property type="match status" value="1"/>
</dbReference>
<keyword evidence="6" id="KW-1185">Reference proteome</keyword>
<dbReference type="SUPFAM" id="SSF55931">
    <property type="entry name" value="Glutamine synthetase/guanido kinase"/>
    <property type="match status" value="1"/>
</dbReference>
<keyword evidence="1" id="KW-0436">Ligase</keyword>
<sequence length="456" mass="51256">MGDAEQFDLSLRTHDDSTLAQLNAAKWKTTLARHPGVEFVWLQFLLVEGSTRMRMIPVAYFSKMIEVNRNLSLSSAHLHLLRNDHVTLEAAPTGTMYLAPDISTAFVPSRESSRVRILANLVNENHTPRPECLRTKLVNLSDILSHLHGFDILVGYEIEVIFLKNEDKDGRDPISSHKLCGMIPGMRAILPMVESIVRTLDLEQILLEQFHAEMTPGQWEFVLPPQRPLEAVDTLMKARDIISTIANDYGYRATMHPRPFPDHGGSGAHLHLSLNSSVTSDPEHTDPFFAGIIKHFPSLMAFCLPLDICYERVATGIWSGGEYISWGWENKETPLRRVANNRFELKLHCGLANPYTSLAAILAAGIDGLNKGLPLSAGDCQTSPAYMSEEQRTKLGISPVPRNLQQSVDHLVEDKGLQKILGEEYTATYISVTTEWNRQLNDMDSMSQRRMLLENY</sequence>
<evidence type="ECO:0000259" key="4">
    <source>
        <dbReference type="PROSITE" id="PS51987"/>
    </source>
</evidence>
<dbReference type="GO" id="GO:0004356">
    <property type="term" value="F:glutamine synthetase activity"/>
    <property type="evidence" value="ECO:0007669"/>
    <property type="project" value="InterPro"/>
</dbReference>
<accession>A0A1Q5UFE4</accession>
<name>A0A1Q5UFE4_9EURO</name>
<dbReference type="InterPro" id="IPR008146">
    <property type="entry name" value="Gln_synth_cat_dom"/>
</dbReference>
<dbReference type="AlphaFoldDB" id="A0A1Q5UFE4"/>
<dbReference type="Pfam" id="PF00120">
    <property type="entry name" value="Gln-synt_C"/>
    <property type="match status" value="1"/>
</dbReference>
<dbReference type="PANTHER" id="PTHR43785">
    <property type="entry name" value="GAMMA-GLUTAMYLPUTRESCINE SYNTHETASE"/>
    <property type="match status" value="1"/>
</dbReference>
<proteinExistence type="inferred from homology"/>
<evidence type="ECO:0000256" key="2">
    <source>
        <dbReference type="PROSITE-ProRule" id="PRU01331"/>
    </source>
</evidence>
<dbReference type="PROSITE" id="PS51987">
    <property type="entry name" value="GS_CATALYTIC"/>
    <property type="match status" value="1"/>
</dbReference>
<protein>
    <submittedName>
        <fullName evidence="5">Protein fluG</fullName>
    </submittedName>
</protein>
<evidence type="ECO:0000256" key="1">
    <source>
        <dbReference type="ARBA" id="ARBA00022598"/>
    </source>
</evidence>
<reference evidence="5 6" key="1">
    <citation type="submission" date="2016-10" db="EMBL/GenBank/DDBJ databases">
        <title>Genome sequence of the ascomycete fungus Penicillium subrubescens.</title>
        <authorList>
            <person name="De Vries R.P."/>
            <person name="Peng M."/>
            <person name="Dilokpimol A."/>
            <person name="Hilden K."/>
            <person name="Makela M.R."/>
            <person name="Grigoriev I."/>
            <person name="Riley R."/>
            <person name="Granchi Z."/>
        </authorList>
    </citation>
    <scope>NUCLEOTIDE SEQUENCE [LARGE SCALE GENOMIC DNA]</scope>
    <source>
        <strain evidence="5 6">CBS 132785</strain>
    </source>
</reference>
<dbReference type="Proteomes" id="UP000186955">
    <property type="component" value="Unassembled WGS sequence"/>
</dbReference>
<evidence type="ECO:0000256" key="3">
    <source>
        <dbReference type="RuleBase" id="RU000384"/>
    </source>
</evidence>
<evidence type="ECO:0000313" key="5">
    <source>
        <dbReference type="EMBL" id="OKP11189.1"/>
    </source>
</evidence>
<dbReference type="EMBL" id="MNBE01000293">
    <property type="protein sequence ID" value="OKP11189.1"/>
    <property type="molecule type" value="Genomic_DNA"/>
</dbReference>
<evidence type="ECO:0000313" key="6">
    <source>
        <dbReference type="Proteomes" id="UP000186955"/>
    </source>
</evidence>
<comment type="similarity">
    <text evidence="2 3">Belongs to the glutamine synthetase family.</text>
</comment>